<dbReference type="EMBL" id="UINC01010003">
    <property type="protein sequence ID" value="SVA44663.1"/>
    <property type="molecule type" value="Genomic_DNA"/>
</dbReference>
<dbReference type="GO" id="GO:0042026">
    <property type="term" value="P:protein refolding"/>
    <property type="evidence" value="ECO:0007669"/>
    <property type="project" value="TreeGrafter"/>
</dbReference>
<name>A0A381VYE5_9ZZZZ</name>
<evidence type="ECO:0000256" key="4">
    <source>
        <dbReference type="ARBA" id="ARBA00022490"/>
    </source>
</evidence>
<evidence type="ECO:0000259" key="12">
    <source>
        <dbReference type="PROSITE" id="PS50076"/>
    </source>
</evidence>
<feature type="domain" description="J" evidence="12">
    <location>
        <begin position="5"/>
        <end position="70"/>
    </location>
</feature>
<dbReference type="Pfam" id="PF00684">
    <property type="entry name" value="DnaJ_CXXCXGXG"/>
    <property type="match status" value="1"/>
</dbReference>
<keyword evidence="9" id="KW-0862">Zinc</keyword>
<dbReference type="Gene3D" id="2.10.230.10">
    <property type="entry name" value="Heat shock protein DnaJ, cysteine-rich domain"/>
    <property type="match status" value="1"/>
</dbReference>
<dbReference type="PROSITE" id="PS50076">
    <property type="entry name" value="DNAJ_2"/>
    <property type="match status" value="1"/>
</dbReference>
<dbReference type="GO" id="GO:0008270">
    <property type="term" value="F:zinc ion binding"/>
    <property type="evidence" value="ECO:0007669"/>
    <property type="project" value="UniProtKB-KW"/>
</dbReference>
<dbReference type="GO" id="GO:0009408">
    <property type="term" value="P:response to heat"/>
    <property type="evidence" value="ECO:0007669"/>
    <property type="project" value="InterPro"/>
</dbReference>
<dbReference type="InterPro" id="IPR036869">
    <property type="entry name" value="J_dom_sf"/>
</dbReference>
<dbReference type="CDD" id="cd10719">
    <property type="entry name" value="DnaJ_zf"/>
    <property type="match status" value="1"/>
</dbReference>
<dbReference type="GO" id="GO:0006260">
    <property type="term" value="P:DNA replication"/>
    <property type="evidence" value="ECO:0007669"/>
    <property type="project" value="UniProtKB-KW"/>
</dbReference>
<dbReference type="Pfam" id="PF00226">
    <property type="entry name" value="DnaJ"/>
    <property type="match status" value="1"/>
</dbReference>
<keyword evidence="7" id="KW-0677">Repeat</keyword>
<keyword evidence="10" id="KW-0346">Stress response</keyword>
<dbReference type="HAMAP" id="MF_01152">
    <property type="entry name" value="DnaJ"/>
    <property type="match status" value="1"/>
</dbReference>
<dbReference type="GO" id="GO:0005737">
    <property type="term" value="C:cytoplasm"/>
    <property type="evidence" value="ECO:0007669"/>
    <property type="project" value="UniProtKB-SubCell"/>
</dbReference>
<dbReference type="InterPro" id="IPR012724">
    <property type="entry name" value="DnaJ"/>
</dbReference>
<gene>
    <name evidence="14" type="ORF">METZ01_LOCUS97517</name>
</gene>
<keyword evidence="8" id="KW-0863">Zinc-finger</keyword>
<dbReference type="FunFam" id="2.10.230.10:FF:000002">
    <property type="entry name" value="Molecular chaperone DnaJ"/>
    <property type="match status" value="1"/>
</dbReference>
<keyword evidence="11" id="KW-0143">Chaperone</keyword>
<dbReference type="NCBIfam" id="TIGR02349">
    <property type="entry name" value="DnaJ_bact"/>
    <property type="match status" value="1"/>
</dbReference>
<reference evidence="14" key="1">
    <citation type="submission" date="2018-05" db="EMBL/GenBank/DDBJ databases">
        <authorList>
            <person name="Lanie J.A."/>
            <person name="Ng W.-L."/>
            <person name="Kazmierczak K.M."/>
            <person name="Andrzejewski T.M."/>
            <person name="Davidsen T.M."/>
            <person name="Wayne K.J."/>
            <person name="Tettelin H."/>
            <person name="Glass J.I."/>
            <person name="Rusch D."/>
            <person name="Podicherti R."/>
            <person name="Tsui H.-C.T."/>
            <person name="Winkler M.E."/>
        </authorList>
    </citation>
    <scope>NUCLEOTIDE SEQUENCE</scope>
</reference>
<dbReference type="Gene3D" id="1.10.287.110">
    <property type="entry name" value="DnaJ domain"/>
    <property type="match status" value="1"/>
</dbReference>
<comment type="subcellular location">
    <subcellularLocation>
        <location evidence="2">Cytoplasm</location>
    </subcellularLocation>
</comment>
<dbReference type="CDD" id="cd06257">
    <property type="entry name" value="DnaJ"/>
    <property type="match status" value="1"/>
</dbReference>
<dbReference type="GO" id="GO:0051082">
    <property type="term" value="F:unfolded protein binding"/>
    <property type="evidence" value="ECO:0007669"/>
    <property type="project" value="InterPro"/>
</dbReference>
<dbReference type="PRINTS" id="PR00625">
    <property type="entry name" value="JDOMAIN"/>
</dbReference>
<evidence type="ECO:0000256" key="2">
    <source>
        <dbReference type="ARBA" id="ARBA00004496"/>
    </source>
</evidence>
<evidence type="ECO:0000256" key="3">
    <source>
        <dbReference type="ARBA" id="ARBA00011738"/>
    </source>
</evidence>
<dbReference type="NCBIfam" id="NF008035">
    <property type="entry name" value="PRK10767.1"/>
    <property type="match status" value="1"/>
</dbReference>
<evidence type="ECO:0000256" key="7">
    <source>
        <dbReference type="ARBA" id="ARBA00022737"/>
    </source>
</evidence>
<evidence type="ECO:0000256" key="5">
    <source>
        <dbReference type="ARBA" id="ARBA00022705"/>
    </source>
</evidence>
<dbReference type="SUPFAM" id="SSF57938">
    <property type="entry name" value="DnaJ/Hsp40 cysteine-rich domain"/>
    <property type="match status" value="1"/>
</dbReference>
<evidence type="ECO:0000256" key="9">
    <source>
        <dbReference type="ARBA" id="ARBA00022833"/>
    </source>
</evidence>
<dbReference type="Pfam" id="PF01556">
    <property type="entry name" value="DnaJ_C"/>
    <property type="match status" value="1"/>
</dbReference>
<dbReference type="SUPFAM" id="SSF49493">
    <property type="entry name" value="HSP40/DnaJ peptide-binding domain"/>
    <property type="match status" value="2"/>
</dbReference>
<dbReference type="FunFam" id="2.60.260.20:FF:000004">
    <property type="entry name" value="Molecular chaperone DnaJ"/>
    <property type="match status" value="1"/>
</dbReference>
<dbReference type="PROSITE" id="PS00636">
    <property type="entry name" value="DNAJ_1"/>
    <property type="match status" value="1"/>
</dbReference>
<dbReference type="InterPro" id="IPR036410">
    <property type="entry name" value="HSP_DnaJ_Cys-rich_dom_sf"/>
</dbReference>
<dbReference type="InterPro" id="IPR001305">
    <property type="entry name" value="HSP_DnaJ_Cys-rich_dom"/>
</dbReference>
<dbReference type="PANTHER" id="PTHR43096">
    <property type="entry name" value="DNAJ HOMOLOG 1, MITOCHONDRIAL-RELATED"/>
    <property type="match status" value="1"/>
</dbReference>
<keyword evidence="5" id="KW-0235">DNA replication</keyword>
<dbReference type="FunFam" id="1.10.287.110:FF:000031">
    <property type="entry name" value="Molecular chaperone DnaJ"/>
    <property type="match status" value="1"/>
</dbReference>
<evidence type="ECO:0008006" key="15">
    <source>
        <dbReference type="Google" id="ProtNLM"/>
    </source>
</evidence>
<keyword evidence="6" id="KW-0479">Metal-binding</keyword>
<comment type="subunit">
    <text evidence="3">Homodimer.</text>
</comment>
<dbReference type="InterPro" id="IPR018253">
    <property type="entry name" value="DnaJ_domain_CS"/>
</dbReference>
<evidence type="ECO:0000256" key="8">
    <source>
        <dbReference type="ARBA" id="ARBA00022771"/>
    </source>
</evidence>
<dbReference type="Gene3D" id="2.60.260.20">
    <property type="entry name" value="Urease metallochaperone UreE, N-terminal domain"/>
    <property type="match status" value="2"/>
</dbReference>
<dbReference type="GO" id="GO:0005524">
    <property type="term" value="F:ATP binding"/>
    <property type="evidence" value="ECO:0007669"/>
    <property type="project" value="InterPro"/>
</dbReference>
<dbReference type="SMART" id="SM00271">
    <property type="entry name" value="DnaJ"/>
    <property type="match status" value="1"/>
</dbReference>
<dbReference type="InterPro" id="IPR008971">
    <property type="entry name" value="HSP40/DnaJ_pept-bd"/>
</dbReference>
<dbReference type="PROSITE" id="PS51188">
    <property type="entry name" value="ZF_CR"/>
    <property type="match status" value="1"/>
</dbReference>
<evidence type="ECO:0000256" key="10">
    <source>
        <dbReference type="ARBA" id="ARBA00023016"/>
    </source>
</evidence>
<keyword evidence="4" id="KW-0963">Cytoplasm</keyword>
<dbReference type="SUPFAM" id="SSF46565">
    <property type="entry name" value="Chaperone J-domain"/>
    <property type="match status" value="1"/>
</dbReference>
<organism evidence="14">
    <name type="scientific">marine metagenome</name>
    <dbReference type="NCBI Taxonomy" id="408172"/>
    <lineage>
        <taxon>unclassified sequences</taxon>
        <taxon>metagenomes</taxon>
        <taxon>ecological metagenomes</taxon>
    </lineage>
</organism>
<dbReference type="GO" id="GO:0031072">
    <property type="term" value="F:heat shock protein binding"/>
    <property type="evidence" value="ECO:0007669"/>
    <property type="project" value="InterPro"/>
</dbReference>
<accession>A0A381VYE5</accession>
<comment type="cofactor">
    <cofactor evidence="1">
        <name>Zn(2+)</name>
        <dbReference type="ChEBI" id="CHEBI:29105"/>
    </cofactor>
</comment>
<sequence length="371" mass="40150">MAKRDYYEVLGVSRNASEDELKKAYRKVAMKHHPDRNPGDKKAEEKFKEASEAFEVLGDREKRARYDQFGHAAEGLGSGMGGFGGAGAGGFGDVFGDIFSEFFGGTGAGPSSRGERGSDLQYNMEISFEDAVFGTSKEIDVPRMETCDACSGLGAESEKDIRICGSCGGTGQQRVQQGFFSVATTCSSCSGRGKTIARPCKTCHGRTRVSNTKRIRVNIPAGVDSGSRIKLSGEGEHGANGGSSGDLYIVLRVEDHSLFERDGADIYCEVPISFAQATLGTDLEVPTLEGKARLKIPAGTQTHKIFRLKNQGIAQLRSSQRGDLHVRVVVETPTKLSARQKDLLKEFDDCCDQESNPIQESFVESIKNLFS</sequence>
<dbReference type="InterPro" id="IPR001623">
    <property type="entry name" value="DnaJ_domain"/>
</dbReference>
<dbReference type="CDD" id="cd10747">
    <property type="entry name" value="DnaJ_C"/>
    <property type="match status" value="1"/>
</dbReference>
<protein>
    <recommendedName>
        <fullName evidence="15">J domain-containing protein</fullName>
    </recommendedName>
</protein>
<evidence type="ECO:0000256" key="11">
    <source>
        <dbReference type="ARBA" id="ARBA00023186"/>
    </source>
</evidence>
<dbReference type="InterPro" id="IPR002939">
    <property type="entry name" value="DnaJ_C"/>
</dbReference>
<feature type="domain" description="CR-type" evidence="13">
    <location>
        <begin position="134"/>
        <end position="212"/>
    </location>
</feature>
<evidence type="ECO:0000256" key="6">
    <source>
        <dbReference type="ARBA" id="ARBA00022723"/>
    </source>
</evidence>
<evidence type="ECO:0000313" key="14">
    <source>
        <dbReference type="EMBL" id="SVA44663.1"/>
    </source>
</evidence>
<proteinExistence type="inferred from homology"/>
<evidence type="ECO:0000259" key="13">
    <source>
        <dbReference type="PROSITE" id="PS51188"/>
    </source>
</evidence>
<evidence type="ECO:0000256" key="1">
    <source>
        <dbReference type="ARBA" id="ARBA00001947"/>
    </source>
</evidence>
<dbReference type="AlphaFoldDB" id="A0A381VYE5"/>
<dbReference type="PANTHER" id="PTHR43096:SF48">
    <property type="entry name" value="CHAPERONE PROTEIN DNAJ"/>
    <property type="match status" value="1"/>
</dbReference>